<protein>
    <recommendedName>
        <fullName evidence="4">DUF2911 domain-containing protein</fullName>
    </recommendedName>
</protein>
<sequence>MNKSFVFSAITLLCTISLYAQFHTLSIPQTSPKIQESQMLGVTKITIDYSSPALKGRDVWNNSGIIPQQGNPIPWRAGANMATVIEFSTDVKIEGKLLKSGKYGFHIIPKGDTYDLLFAHNYDQWGSYYLDVENDVSLRISVPSESCPKSEQLDYEFLNRTENTLVIGLEWGEKRIPFTVEVDLNTTVVESFRSELRGINTYHWQSWNDAASWCLEHNTNLEEALQWVNRSINGGYGGFAADKNLTNISTKIRLLTKLNKTEEAKTTIAEAKQLNATVYEANGFSRFLLQNGFYQDALEYCNISLKSNPDTWFLELNRGLSQYFLNNKKAALKDVRKALNTTPEQFQSRLKEIIIEIENNTYKLPRS</sequence>
<keyword evidence="3" id="KW-1185">Reference proteome</keyword>
<feature type="chain" id="PRO_5046446089" description="DUF2911 domain-containing protein" evidence="1">
    <location>
        <begin position="23"/>
        <end position="367"/>
    </location>
</feature>
<proteinExistence type="predicted"/>
<dbReference type="EMBL" id="SOQZ01000004">
    <property type="protein sequence ID" value="TDY11384.1"/>
    <property type="molecule type" value="Genomic_DNA"/>
</dbReference>
<comment type="caution">
    <text evidence="2">The sequence shown here is derived from an EMBL/GenBank/DDBJ whole genome shotgun (WGS) entry which is preliminary data.</text>
</comment>
<organism evidence="2 3">
    <name type="scientific">Meridianimaribacter flavus</name>
    <dbReference type="NCBI Taxonomy" id="571115"/>
    <lineage>
        <taxon>Bacteria</taxon>
        <taxon>Pseudomonadati</taxon>
        <taxon>Bacteroidota</taxon>
        <taxon>Flavobacteriia</taxon>
        <taxon>Flavobacteriales</taxon>
        <taxon>Flavobacteriaceae</taxon>
        <taxon>Meridianimaribacter</taxon>
    </lineage>
</organism>
<dbReference type="Gene3D" id="1.25.40.10">
    <property type="entry name" value="Tetratricopeptide repeat domain"/>
    <property type="match status" value="1"/>
</dbReference>
<dbReference type="InterPro" id="IPR011990">
    <property type="entry name" value="TPR-like_helical_dom_sf"/>
</dbReference>
<accession>A0ABY2G4Q2</accession>
<dbReference type="SUPFAM" id="SSF48452">
    <property type="entry name" value="TPR-like"/>
    <property type="match status" value="1"/>
</dbReference>
<feature type="signal peptide" evidence="1">
    <location>
        <begin position="1"/>
        <end position="22"/>
    </location>
</feature>
<evidence type="ECO:0000313" key="3">
    <source>
        <dbReference type="Proteomes" id="UP000294930"/>
    </source>
</evidence>
<evidence type="ECO:0008006" key="4">
    <source>
        <dbReference type="Google" id="ProtNLM"/>
    </source>
</evidence>
<dbReference type="InterPro" id="IPR021314">
    <property type="entry name" value="DUF2911"/>
</dbReference>
<evidence type="ECO:0000256" key="1">
    <source>
        <dbReference type="SAM" id="SignalP"/>
    </source>
</evidence>
<evidence type="ECO:0000313" key="2">
    <source>
        <dbReference type="EMBL" id="TDY11384.1"/>
    </source>
</evidence>
<dbReference type="RefSeq" id="WP_134200214.1">
    <property type="nucleotide sequence ID" value="NZ_SOQZ01000004.1"/>
</dbReference>
<keyword evidence="1" id="KW-0732">Signal</keyword>
<dbReference type="Proteomes" id="UP000294930">
    <property type="component" value="Unassembled WGS sequence"/>
</dbReference>
<name>A0ABY2G4Q2_9FLAO</name>
<reference evidence="2 3" key="1">
    <citation type="submission" date="2019-03" db="EMBL/GenBank/DDBJ databases">
        <title>Genomic Encyclopedia of Type Strains, Phase III (KMG-III): the genomes of soil and plant-associated and newly described type strains.</title>
        <authorList>
            <person name="Whitman W."/>
        </authorList>
    </citation>
    <scope>NUCLEOTIDE SEQUENCE [LARGE SCALE GENOMIC DNA]</scope>
    <source>
        <strain evidence="2 3">CGMCC 1.10957</strain>
    </source>
</reference>
<dbReference type="Pfam" id="PF11138">
    <property type="entry name" value="DUF2911"/>
    <property type="match status" value="1"/>
</dbReference>
<gene>
    <name evidence="2" type="ORF">A8975_2021</name>
</gene>